<feature type="compositionally biased region" description="Basic residues" evidence="1">
    <location>
        <begin position="1"/>
        <end position="14"/>
    </location>
</feature>
<dbReference type="AlphaFoldDB" id="A0A6J4UNV6"/>
<protein>
    <submittedName>
        <fullName evidence="2">Uncharacterized protein</fullName>
    </submittedName>
</protein>
<feature type="non-terminal residue" evidence="2">
    <location>
        <position position="315"/>
    </location>
</feature>
<feature type="compositionally biased region" description="Basic residues" evidence="1">
    <location>
        <begin position="218"/>
        <end position="228"/>
    </location>
</feature>
<feature type="region of interest" description="Disordered" evidence="1">
    <location>
        <begin position="1"/>
        <end position="315"/>
    </location>
</feature>
<reference evidence="2" key="1">
    <citation type="submission" date="2020-02" db="EMBL/GenBank/DDBJ databases">
        <authorList>
            <person name="Meier V. D."/>
        </authorList>
    </citation>
    <scope>NUCLEOTIDE SEQUENCE</scope>
    <source>
        <strain evidence="2">AVDCRST_MAG73</strain>
    </source>
</reference>
<evidence type="ECO:0000313" key="2">
    <source>
        <dbReference type="EMBL" id="CAA9556349.1"/>
    </source>
</evidence>
<dbReference type="EMBL" id="CADCWE010000219">
    <property type="protein sequence ID" value="CAA9556349.1"/>
    <property type="molecule type" value="Genomic_DNA"/>
</dbReference>
<accession>A0A6J4UNV6</accession>
<sequence>DPHFPTRHRHRRASPPRGRGPDHRPLPDRRRPLRLRCRTDGRTARRRPVGPDRAGGRFRGRRVLARRTGAPRRAAAPPARVRRASHAGRLPVRPPGAAAGDGPRARLPGPFGGPETGPRLAGGRDPARGRRTAGRPGVRLRHPLRRSRAAARLARRGGVQPGAEPEPDHRRWDGGPVGRRPRRGGACSPRWRPGRRPPPPLPRRHDDQKRARPPGPPQRHRRRRRGLLRRPALDAGPDPDGAPGPRLRPGLRRRLGRGDGPGRGGPRSGPGLHGRVLRRLPGRTRPTVQPRRARAGGPGGSGAAGGDIGRVGWWV</sequence>
<feature type="compositionally biased region" description="Basic residues" evidence="1">
    <location>
        <begin position="129"/>
        <end position="155"/>
    </location>
</feature>
<feature type="compositionally biased region" description="Basic and acidic residues" evidence="1">
    <location>
        <begin position="19"/>
        <end position="30"/>
    </location>
</feature>
<feature type="compositionally biased region" description="Low complexity" evidence="1">
    <location>
        <begin position="66"/>
        <end position="79"/>
    </location>
</feature>
<feature type="compositionally biased region" description="Basic residues" evidence="1">
    <location>
        <begin position="56"/>
        <end position="65"/>
    </location>
</feature>
<feature type="compositionally biased region" description="Low complexity" evidence="1">
    <location>
        <begin position="229"/>
        <end position="248"/>
    </location>
</feature>
<proteinExistence type="predicted"/>
<feature type="compositionally biased region" description="Low complexity" evidence="1">
    <location>
        <begin position="95"/>
        <end position="109"/>
    </location>
</feature>
<gene>
    <name evidence="2" type="ORF">AVDCRST_MAG73-3316</name>
</gene>
<name>A0A6J4UNV6_9BACT</name>
<feature type="compositionally biased region" description="Gly residues" evidence="1">
    <location>
        <begin position="258"/>
        <end position="272"/>
    </location>
</feature>
<evidence type="ECO:0000256" key="1">
    <source>
        <dbReference type="SAM" id="MobiDB-lite"/>
    </source>
</evidence>
<feature type="non-terminal residue" evidence="2">
    <location>
        <position position="1"/>
    </location>
</feature>
<organism evidence="2">
    <name type="scientific">uncultured Thermomicrobiales bacterium</name>
    <dbReference type="NCBI Taxonomy" id="1645740"/>
    <lineage>
        <taxon>Bacteria</taxon>
        <taxon>Pseudomonadati</taxon>
        <taxon>Thermomicrobiota</taxon>
        <taxon>Thermomicrobia</taxon>
        <taxon>Thermomicrobiales</taxon>
        <taxon>environmental samples</taxon>
    </lineage>
</organism>
<feature type="compositionally biased region" description="Gly residues" evidence="1">
    <location>
        <begin position="296"/>
        <end position="309"/>
    </location>
</feature>